<dbReference type="PANTHER" id="PTHR10587">
    <property type="entry name" value="GLYCOSYL TRANSFERASE-RELATED"/>
    <property type="match status" value="1"/>
</dbReference>
<dbReference type="InterPro" id="IPR050248">
    <property type="entry name" value="Polysacc_deacetylase_ArnD"/>
</dbReference>
<sequence length="481" mass="54767">METTLLIWLFYLSSFYAFIPGLISRIFGFRAFRKGSSKTEFSLTFDDGPDPRYTAQLLDLLKRYEAKATFFVVGSHAVQHPELLKRMQAEGHSIGIHNYVHRTNWLMWPGSVRRQVNRTNEVIEKVTGQRAVYYRPPWGIVNLFDLVGRNELQLVLWSGIFGDWRKRLGEERLLKRMRRKMRGGEVLVLHDCGATLGANDKAPENMLRALERFLEEAAGRGLKSVTVERLMGTTKKVGVKAMGQISPLKKLVVGGWLIYERAFRFVFRLREAEDAPLYHFRKTRYSGSPLDLGDGSVLVKGDSIVELHFDNKMLFEFGSRSRSAIQLAILMIRGTEQSFPGIADYIRKDPDMIQAKAIYAVSMVNRGPEQFGFRIYDLPDGLFARATRLYLKVLLWAIHPSGSARLQEQSEFLVPKVMVMPMETMLTRDFKADKRKGRRKMVQDGKTSSQAVEGAAADLRKDASVSAIQTDDEVVEAVTVR</sequence>
<proteinExistence type="predicted"/>
<evidence type="ECO:0000259" key="2">
    <source>
        <dbReference type="PROSITE" id="PS51677"/>
    </source>
</evidence>
<feature type="domain" description="NodB homology" evidence="2">
    <location>
        <begin position="39"/>
        <end position="225"/>
    </location>
</feature>
<dbReference type="PROSITE" id="PS51677">
    <property type="entry name" value="NODB"/>
    <property type="match status" value="1"/>
</dbReference>
<evidence type="ECO:0000256" key="1">
    <source>
        <dbReference type="SAM" id="Phobius"/>
    </source>
</evidence>
<dbReference type="RefSeq" id="WP_018975825.1">
    <property type="nucleotide sequence ID" value="NZ_BMLN01000003.1"/>
</dbReference>
<keyword evidence="1" id="KW-1133">Transmembrane helix</keyword>
<dbReference type="EMBL" id="BMLN01000003">
    <property type="protein sequence ID" value="GGN97303.1"/>
    <property type="molecule type" value="Genomic_DNA"/>
</dbReference>
<feature type="transmembrane region" description="Helical" evidence="1">
    <location>
        <begin position="6"/>
        <end position="28"/>
    </location>
</feature>
<dbReference type="InterPro" id="IPR002509">
    <property type="entry name" value="NODB_dom"/>
</dbReference>
<dbReference type="CDD" id="cd10959">
    <property type="entry name" value="CE4_NodB_like_3"/>
    <property type="match status" value="1"/>
</dbReference>
<comment type="caution">
    <text evidence="3">The sequence shown here is derived from an EMBL/GenBank/DDBJ whole genome shotgun (WGS) entry which is preliminary data.</text>
</comment>
<keyword evidence="1" id="KW-0472">Membrane</keyword>
<dbReference type="Pfam" id="PF01522">
    <property type="entry name" value="Polysacc_deac_1"/>
    <property type="match status" value="1"/>
</dbReference>
<dbReference type="InterPro" id="IPR011330">
    <property type="entry name" value="Glyco_hydro/deAcase_b/a-brl"/>
</dbReference>
<keyword evidence="4" id="KW-1185">Reference proteome</keyword>
<dbReference type="InterPro" id="IPR054467">
    <property type="entry name" value="YkoP-like_dom"/>
</dbReference>
<dbReference type="Gene3D" id="3.20.20.370">
    <property type="entry name" value="Glycoside hydrolase/deacetylase"/>
    <property type="match status" value="1"/>
</dbReference>
<dbReference type="Proteomes" id="UP000606653">
    <property type="component" value="Unassembled WGS sequence"/>
</dbReference>
<evidence type="ECO:0000313" key="3">
    <source>
        <dbReference type="EMBL" id="GGN97303.1"/>
    </source>
</evidence>
<protein>
    <recommendedName>
        <fullName evidence="2">NodB homology domain-containing protein</fullName>
    </recommendedName>
</protein>
<organism evidence="3 4">
    <name type="scientific">Saccharibacillus kuerlensis</name>
    <dbReference type="NCBI Taxonomy" id="459527"/>
    <lineage>
        <taxon>Bacteria</taxon>
        <taxon>Bacillati</taxon>
        <taxon>Bacillota</taxon>
        <taxon>Bacilli</taxon>
        <taxon>Bacillales</taxon>
        <taxon>Paenibacillaceae</taxon>
        <taxon>Saccharibacillus</taxon>
    </lineage>
</organism>
<accession>A0ABQ2KYT3</accession>
<gene>
    <name evidence="3" type="ORF">GCM10010969_15120</name>
</gene>
<evidence type="ECO:0000313" key="4">
    <source>
        <dbReference type="Proteomes" id="UP000606653"/>
    </source>
</evidence>
<dbReference type="PANTHER" id="PTHR10587:SF137">
    <property type="entry name" value="4-DEOXY-4-FORMAMIDO-L-ARABINOSE-PHOSPHOUNDECAPRENOL DEFORMYLASE ARND-RELATED"/>
    <property type="match status" value="1"/>
</dbReference>
<reference evidence="4" key="1">
    <citation type="journal article" date="2019" name="Int. J. Syst. Evol. Microbiol.">
        <title>The Global Catalogue of Microorganisms (GCM) 10K type strain sequencing project: providing services to taxonomists for standard genome sequencing and annotation.</title>
        <authorList>
            <consortium name="The Broad Institute Genomics Platform"/>
            <consortium name="The Broad Institute Genome Sequencing Center for Infectious Disease"/>
            <person name="Wu L."/>
            <person name="Ma J."/>
        </authorList>
    </citation>
    <scope>NUCLEOTIDE SEQUENCE [LARGE SCALE GENOMIC DNA]</scope>
    <source>
        <strain evidence="4">CGMCC 1.6964</strain>
    </source>
</reference>
<dbReference type="Pfam" id="PF22790">
    <property type="entry name" value="YkoP"/>
    <property type="match status" value="1"/>
</dbReference>
<dbReference type="SUPFAM" id="SSF88713">
    <property type="entry name" value="Glycoside hydrolase/deacetylase"/>
    <property type="match status" value="1"/>
</dbReference>
<keyword evidence="1" id="KW-0812">Transmembrane</keyword>
<name>A0ABQ2KYT3_9BACL</name>